<dbReference type="EMBL" id="QWFA01000014">
    <property type="protein sequence ID" value="ROV69701.1"/>
    <property type="molecule type" value="Genomic_DNA"/>
</dbReference>
<accession>A0A423V526</accession>
<dbReference type="RefSeq" id="WP_118900254.1">
    <property type="nucleotide sequence ID" value="NZ_QWFA01000014.1"/>
</dbReference>
<sequence length="179" mass="19482">MTSTEAAAIALQDNAALWSAGEISASEIVDAACDALVAGLDTPGLRILAARTRAEADYDVHDLLPPALDELGLTFRPAADEAAQEAVVRALARRMLAGDLEPRELTFRIHQRYGHELPLTERLAELDDEYDILEYGDRTVDQVDAEVTAEARRLAARPRVPAEHKGVPGVGDEWNSQSR</sequence>
<dbReference type="Proteomes" id="UP000285596">
    <property type="component" value="Unassembled WGS sequence"/>
</dbReference>
<protein>
    <submittedName>
        <fullName evidence="2">Uncharacterized protein</fullName>
    </submittedName>
</protein>
<evidence type="ECO:0000313" key="2">
    <source>
        <dbReference type="EMBL" id="ROV69701.1"/>
    </source>
</evidence>
<name>A0A423V526_STRGL</name>
<organism evidence="2 3">
    <name type="scientific">Streptomyces globisporus</name>
    <dbReference type="NCBI Taxonomy" id="1908"/>
    <lineage>
        <taxon>Bacteria</taxon>
        <taxon>Bacillati</taxon>
        <taxon>Actinomycetota</taxon>
        <taxon>Actinomycetes</taxon>
        <taxon>Kitasatosporales</taxon>
        <taxon>Streptomycetaceae</taxon>
        <taxon>Streptomyces</taxon>
    </lineage>
</organism>
<evidence type="ECO:0000256" key="1">
    <source>
        <dbReference type="SAM" id="MobiDB-lite"/>
    </source>
</evidence>
<feature type="region of interest" description="Disordered" evidence="1">
    <location>
        <begin position="156"/>
        <end position="179"/>
    </location>
</feature>
<gene>
    <name evidence="2" type="ORF">D3105_04655</name>
</gene>
<comment type="caution">
    <text evidence="2">The sequence shown here is derived from an EMBL/GenBank/DDBJ whole genome shotgun (WGS) entry which is preliminary data.</text>
</comment>
<dbReference type="AlphaFoldDB" id="A0A423V526"/>
<evidence type="ECO:0000313" key="3">
    <source>
        <dbReference type="Proteomes" id="UP000285596"/>
    </source>
</evidence>
<reference evidence="2 3" key="1">
    <citation type="submission" date="2018-08" db="EMBL/GenBank/DDBJ databases">
        <title>Streptomyces globisporus 1912-4Crt, whole genome shotgun sequence.</title>
        <authorList>
            <person name="Matselyukh B."/>
        </authorList>
    </citation>
    <scope>NUCLEOTIDE SEQUENCE [LARGE SCALE GENOMIC DNA]</scope>
    <source>
        <strain evidence="2 3">1912-4Crt</strain>
    </source>
</reference>
<proteinExistence type="predicted"/>